<gene>
    <name evidence="1" type="ORF">GGR33_003143</name>
</gene>
<dbReference type="AlphaFoldDB" id="A0A7W6F7R1"/>
<dbReference type="EMBL" id="JACIDN010000005">
    <property type="protein sequence ID" value="MBB3903634.1"/>
    <property type="molecule type" value="Genomic_DNA"/>
</dbReference>
<evidence type="ECO:0000313" key="2">
    <source>
        <dbReference type="Proteomes" id="UP000517759"/>
    </source>
</evidence>
<comment type="caution">
    <text evidence="1">The sequence shown here is derived from an EMBL/GenBank/DDBJ whole genome shotgun (WGS) entry which is preliminary data.</text>
</comment>
<reference evidence="1 2" key="1">
    <citation type="submission" date="2020-08" db="EMBL/GenBank/DDBJ databases">
        <title>Genomic Encyclopedia of Type Strains, Phase IV (KMG-IV): sequencing the most valuable type-strain genomes for metagenomic binning, comparative biology and taxonomic classification.</title>
        <authorList>
            <person name="Goeker M."/>
        </authorList>
    </citation>
    <scope>NUCLEOTIDE SEQUENCE [LARGE SCALE GENOMIC DNA]</scope>
    <source>
        <strain evidence="1 2">DSM 24105</strain>
    </source>
</reference>
<accession>A0A7W6F7R1</accession>
<name>A0A7W6F7R1_9HYPH</name>
<proteinExistence type="predicted"/>
<evidence type="ECO:0000313" key="1">
    <source>
        <dbReference type="EMBL" id="MBB3903634.1"/>
    </source>
</evidence>
<sequence>MTGARFDTVTRSTQVRRRGALTPPYWRFCQGTEIEHYNNCMKRLRYRAKPEQAWPLPR</sequence>
<dbReference type="Proteomes" id="UP000517759">
    <property type="component" value="Unassembled WGS sequence"/>
</dbReference>
<protein>
    <submittedName>
        <fullName evidence="1">Uncharacterized protein</fullName>
    </submittedName>
</protein>
<organism evidence="1 2">
    <name type="scientific">Methylobacterium brachythecii</name>
    <dbReference type="NCBI Taxonomy" id="1176177"/>
    <lineage>
        <taxon>Bacteria</taxon>
        <taxon>Pseudomonadati</taxon>
        <taxon>Pseudomonadota</taxon>
        <taxon>Alphaproteobacteria</taxon>
        <taxon>Hyphomicrobiales</taxon>
        <taxon>Methylobacteriaceae</taxon>
        <taxon>Methylobacterium</taxon>
    </lineage>
</organism>